<evidence type="ECO:0000313" key="4">
    <source>
        <dbReference type="Proteomes" id="UP001153714"/>
    </source>
</evidence>
<dbReference type="AlphaFoldDB" id="A0A9N9R236"/>
<feature type="chain" id="PRO_5040275907" description="MD-2-related lipid-recognition domain-containing protein" evidence="1">
    <location>
        <begin position="18"/>
        <end position="154"/>
    </location>
</feature>
<accession>A0A9N9R236</accession>
<name>A0A9N9R236_9NEOP</name>
<dbReference type="SUPFAM" id="SSF81296">
    <property type="entry name" value="E set domains"/>
    <property type="match status" value="1"/>
</dbReference>
<dbReference type="InterPro" id="IPR003172">
    <property type="entry name" value="ML_dom"/>
</dbReference>
<feature type="domain" description="MD-2-related lipid-recognition" evidence="2">
    <location>
        <begin position="22"/>
        <end position="151"/>
    </location>
</feature>
<reference evidence="3" key="1">
    <citation type="submission" date="2021-12" db="EMBL/GenBank/DDBJ databases">
        <authorList>
            <person name="King R."/>
        </authorList>
    </citation>
    <scope>NUCLEOTIDE SEQUENCE</scope>
</reference>
<dbReference type="EMBL" id="OU893350">
    <property type="protein sequence ID" value="CAG9788425.1"/>
    <property type="molecule type" value="Genomic_DNA"/>
</dbReference>
<sequence length="154" mass="17677">MLFQTLFVISLSFFVNAEEVHKKLCPNVGSHECVVHSVNVEPCPHGPRFCSFILDKRYSATVDFTPYFSAHNLMVSVSTHPQETVTFTERIYKNACQRLLTCPLEAHIRQSFDIPLNFDQPTLPNQSKFPVQVKLWNADDTSQFCCFTFKAKIK</sequence>
<evidence type="ECO:0000256" key="1">
    <source>
        <dbReference type="SAM" id="SignalP"/>
    </source>
</evidence>
<proteinExistence type="predicted"/>
<reference evidence="3" key="2">
    <citation type="submission" date="2022-10" db="EMBL/GenBank/DDBJ databases">
        <authorList>
            <consortium name="ENA_rothamsted_submissions"/>
            <consortium name="culmorum"/>
            <person name="King R."/>
        </authorList>
    </citation>
    <scope>NUCLEOTIDE SEQUENCE</scope>
</reference>
<gene>
    <name evidence="3" type="ORF">DIATSA_LOCUS6227</name>
</gene>
<dbReference type="OrthoDB" id="7333818at2759"/>
<keyword evidence="4" id="KW-1185">Reference proteome</keyword>
<evidence type="ECO:0000313" key="3">
    <source>
        <dbReference type="EMBL" id="CAG9788425.1"/>
    </source>
</evidence>
<dbReference type="InterPro" id="IPR014756">
    <property type="entry name" value="Ig_E-set"/>
</dbReference>
<dbReference type="Gene3D" id="2.60.40.770">
    <property type="match status" value="1"/>
</dbReference>
<organism evidence="3 4">
    <name type="scientific">Diatraea saccharalis</name>
    <name type="common">sugarcane borer</name>
    <dbReference type="NCBI Taxonomy" id="40085"/>
    <lineage>
        <taxon>Eukaryota</taxon>
        <taxon>Metazoa</taxon>
        <taxon>Ecdysozoa</taxon>
        <taxon>Arthropoda</taxon>
        <taxon>Hexapoda</taxon>
        <taxon>Insecta</taxon>
        <taxon>Pterygota</taxon>
        <taxon>Neoptera</taxon>
        <taxon>Endopterygota</taxon>
        <taxon>Lepidoptera</taxon>
        <taxon>Glossata</taxon>
        <taxon>Ditrysia</taxon>
        <taxon>Pyraloidea</taxon>
        <taxon>Crambidae</taxon>
        <taxon>Crambinae</taxon>
        <taxon>Diatraea</taxon>
    </lineage>
</organism>
<feature type="signal peptide" evidence="1">
    <location>
        <begin position="1"/>
        <end position="17"/>
    </location>
</feature>
<keyword evidence="1" id="KW-0732">Signal</keyword>
<dbReference type="SMART" id="SM00737">
    <property type="entry name" value="ML"/>
    <property type="match status" value="1"/>
</dbReference>
<dbReference type="Proteomes" id="UP001153714">
    <property type="component" value="Chromosome 19"/>
</dbReference>
<dbReference type="Pfam" id="PF02221">
    <property type="entry name" value="E1_DerP2_DerF2"/>
    <property type="match status" value="1"/>
</dbReference>
<evidence type="ECO:0000259" key="2">
    <source>
        <dbReference type="SMART" id="SM00737"/>
    </source>
</evidence>
<protein>
    <recommendedName>
        <fullName evidence="2">MD-2-related lipid-recognition domain-containing protein</fullName>
    </recommendedName>
</protein>